<dbReference type="PRINTS" id="PR00237">
    <property type="entry name" value="GPCRRHODOPSN"/>
</dbReference>
<protein>
    <recommendedName>
        <fullName evidence="11">KiSS-1 receptor</fullName>
    </recommendedName>
    <alternativeName>
        <fullName evidence="15">G-protein coupled receptor 54</fullName>
    </alternativeName>
    <alternativeName>
        <fullName evidence="12">G-protein coupled receptor OT7T175</fullName>
    </alternativeName>
    <alternativeName>
        <fullName evidence="14">Kisspeptins receptor</fullName>
    </alternativeName>
    <alternativeName>
        <fullName evidence="13">Metastin receptor</fullName>
    </alternativeName>
</protein>
<feature type="transmembrane region" description="Helical" evidence="17">
    <location>
        <begin position="44"/>
        <end position="68"/>
    </location>
</feature>
<evidence type="ECO:0000256" key="4">
    <source>
        <dbReference type="ARBA" id="ARBA00022989"/>
    </source>
</evidence>
<evidence type="ECO:0000256" key="11">
    <source>
        <dbReference type="ARBA" id="ARBA00069518"/>
    </source>
</evidence>
<keyword evidence="7" id="KW-1015">Disulfide bond</keyword>
<keyword evidence="3 17" id="KW-0812">Transmembrane</keyword>
<dbReference type="Gene3D" id="1.20.1070.10">
    <property type="entry name" value="Rhodopsin 7-helix transmembrane proteins"/>
    <property type="match status" value="1"/>
</dbReference>
<evidence type="ECO:0000259" key="18">
    <source>
        <dbReference type="PROSITE" id="PS50262"/>
    </source>
</evidence>
<evidence type="ECO:0000256" key="16">
    <source>
        <dbReference type="SAM" id="MobiDB-lite"/>
    </source>
</evidence>
<keyword evidence="20" id="KW-1185">Reference proteome</keyword>
<feature type="transmembrane region" description="Helical" evidence="17">
    <location>
        <begin position="121"/>
        <end position="139"/>
    </location>
</feature>
<evidence type="ECO:0000256" key="5">
    <source>
        <dbReference type="ARBA" id="ARBA00023040"/>
    </source>
</evidence>
<proteinExistence type="predicted"/>
<keyword evidence="9" id="KW-0325">Glycoprotein</keyword>
<sequence length="412" mass="44577">MRAAAATAAPNASWWALANATGCPDCGANASDDRAPELRLLDAWLVPLFFAALMLLGLAGNSLVLFVICRHKQMRTVTNFYIANLAATDVTFLLCCVPFTALLYPLPAWVLGDFMCKFVNYMQQVSVQATCATLTAMSVDRWYVTVFPLRALHRRTPRLALAVSLGIWVGSATVSAPVLALHRLSPGPRTYCSEAFPSRALERAFALYNLLALYLLPLAATCACYGAMLRHLGRTAARPAATDSALQGQLLAERAGAVRARVSRLVAAVVLLFAACWGPIQLFLVLQALRPAGAWHPRSYAAYALKIWAHCMSYSNSALNPLLYAFLGSHFRQAFRGVCPCAPRRPLAPRRPSRGAARPGPWARPQPPPRRGAERASPGRPGVELSPSQQVLPGQQLLPCGCPARPFCATQS</sequence>
<dbReference type="InterPro" id="IPR008103">
    <property type="entry name" value="KiSS_1_rcpt"/>
</dbReference>
<evidence type="ECO:0000256" key="12">
    <source>
        <dbReference type="ARBA" id="ARBA00075564"/>
    </source>
</evidence>
<evidence type="ECO:0000256" key="9">
    <source>
        <dbReference type="ARBA" id="ARBA00023180"/>
    </source>
</evidence>
<dbReference type="InterPro" id="IPR000276">
    <property type="entry name" value="GPCR_Rhodpsn"/>
</dbReference>
<name>A0A8C0KW78_CANLU</name>
<evidence type="ECO:0000256" key="3">
    <source>
        <dbReference type="ARBA" id="ARBA00022692"/>
    </source>
</evidence>
<dbReference type="AlphaFoldDB" id="A0A8C0KW78"/>
<evidence type="ECO:0000256" key="1">
    <source>
        <dbReference type="ARBA" id="ARBA00004651"/>
    </source>
</evidence>
<keyword evidence="6 17" id="KW-0472">Membrane</keyword>
<dbReference type="Pfam" id="PF00001">
    <property type="entry name" value="7tm_1"/>
    <property type="match status" value="1"/>
</dbReference>
<accession>A0A8C0KW78</accession>
<dbReference type="PRINTS" id="PR01728">
    <property type="entry name" value="KISS1RECEPTR"/>
</dbReference>
<dbReference type="PANTHER" id="PTHR45695">
    <property type="entry name" value="LEUCOKININ RECEPTOR-RELATED"/>
    <property type="match status" value="1"/>
</dbReference>
<keyword evidence="8" id="KW-0675">Receptor</keyword>
<comment type="subcellular location">
    <subcellularLocation>
        <location evidence="1">Cell membrane</location>
        <topology evidence="1">Multi-pass membrane protein</topology>
    </subcellularLocation>
</comment>
<evidence type="ECO:0000256" key="2">
    <source>
        <dbReference type="ARBA" id="ARBA00022475"/>
    </source>
</evidence>
<dbReference type="CDD" id="cd15095">
    <property type="entry name" value="7tmA_KiSS1R"/>
    <property type="match status" value="1"/>
</dbReference>
<evidence type="ECO:0000313" key="20">
    <source>
        <dbReference type="Proteomes" id="UP000694391"/>
    </source>
</evidence>
<keyword evidence="5" id="KW-0297">G-protein coupled receptor</keyword>
<evidence type="ECO:0000256" key="10">
    <source>
        <dbReference type="ARBA" id="ARBA00023224"/>
    </source>
</evidence>
<evidence type="ECO:0000256" key="13">
    <source>
        <dbReference type="ARBA" id="ARBA00076859"/>
    </source>
</evidence>
<feature type="transmembrane region" description="Helical" evidence="17">
    <location>
        <begin position="80"/>
        <end position="101"/>
    </location>
</feature>
<dbReference type="SUPFAM" id="SSF81321">
    <property type="entry name" value="Family A G protein-coupled receptor-like"/>
    <property type="match status" value="1"/>
</dbReference>
<feature type="region of interest" description="Disordered" evidence="16">
    <location>
        <begin position="349"/>
        <end position="389"/>
    </location>
</feature>
<evidence type="ECO:0000313" key="19">
    <source>
        <dbReference type="Ensembl" id="ENSCAFP00020021364.1"/>
    </source>
</evidence>
<keyword evidence="4 17" id="KW-1133">Transmembrane helix</keyword>
<evidence type="ECO:0000256" key="7">
    <source>
        <dbReference type="ARBA" id="ARBA00023157"/>
    </source>
</evidence>
<dbReference type="Ensembl" id="ENSCAFT00020024732.1">
    <property type="protein sequence ID" value="ENSCAFP00020021364.1"/>
    <property type="gene ID" value="ENSCAFG00020016885.1"/>
</dbReference>
<dbReference type="Proteomes" id="UP000694391">
    <property type="component" value="Unplaced"/>
</dbReference>
<dbReference type="GO" id="GO:0005886">
    <property type="term" value="C:plasma membrane"/>
    <property type="evidence" value="ECO:0007669"/>
    <property type="project" value="UniProtKB-SubCell"/>
</dbReference>
<reference evidence="19" key="2">
    <citation type="submission" date="2025-09" db="UniProtKB">
        <authorList>
            <consortium name="Ensembl"/>
        </authorList>
    </citation>
    <scope>IDENTIFICATION</scope>
</reference>
<evidence type="ECO:0000256" key="17">
    <source>
        <dbReference type="SAM" id="Phobius"/>
    </source>
</evidence>
<dbReference type="PANTHER" id="PTHR45695:SF23">
    <property type="entry name" value="GALANIN-LIKE G-PROTEIN COUPLED RECEPTOR NPR-9"/>
    <property type="match status" value="1"/>
</dbReference>
<evidence type="ECO:0000256" key="8">
    <source>
        <dbReference type="ARBA" id="ARBA00023170"/>
    </source>
</evidence>
<feature type="transmembrane region" description="Helical" evidence="17">
    <location>
        <begin position="206"/>
        <end position="228"/>
    </location>
</feature>
<organism evidence="19 20">
    <name type="scientific">Canis lupus dingo</name>
    <name type="common">dingo</name>
    <dbReference type="NCBI Taxonomy" id="286419"/>
    <lineage>
        <taxon>Eukaryota</taxon>
        <taxon>Metazoa</taxon>
        <taxon>Chordata</taxon>
        <taxon>Craniata</taxon>
        <taxon>Vertebrata</taxon>
        <taxon>Euteleostomi</taxon>
        <taxon>Mammalia</taxon>
        <taxon>Eutheria</taxon>
        <taxon>Laurasiatheria</taxon>
        <taxon>Carnivora</taxon>
        <taxon>Caniformia</taxon>
        <taxon>Canidae</taxon>
        <taxon>Canis</taxon>
    </lineage>
</organism>
<evidence type="ECO:0000256" key="6">
    <source>
        <dbReference type="ARBA" id="ARBA00023136"/>
    </source>
</evidence>
<evidence type="ECO:0000256" key="15">
    <source>
        <dbReference type="ARBA" id="ARBA00083902"/>
    </source>
</evidence>
<feature type="transmembrane region" description="Helical" evidence="17">
    <location>
        <begin position="265"/>
        <end position="287"/>
    </location>
</feature>
<keyword evidence="10" id="KW-0807">Transducer</keyword>
<reference evidence="19" key="1">
    <citation type="submission" date="2025-08" db="UniProtKB">
        <authorList>
            <consortium name="Ensembl"/>
        </authorList>
    </citation>
    <scope>IDENTIFICATION</scope>
</reference>
<dbReference type="GO" id="GO:0009986">
    <property type="term" value="C:cell surface"/>
    <property type="evidence" value="ECO:0007669"/>
    <property type="project" value="Ensembl"/>
</dbReference>
<evidence type="ECO:0000256" key="14">
    <source>
        <dbReference type="ARBA" id="ARBA00078301"/>
    </source>
</evidence>
<feature type="domain" description="G-protein coupled receptors family 1 profile" evidence="18">
    <location>
        <begin position="60"/>
        <end position="324"/>
    </location>
</feature>
<feature type="transmembrane region" description="Helical" evidence="17">
    <location>
        <begin position="159"/>
        <end position="181"/>
    </location>
</feature>
<dbReference type="PROSITE" id="PS50262">
    <property type="entry name" value="G_PROTEIN_RECEP_F1_2"/>
    <property type="match status" value="1"/>
</dbReference>
<dbReference type="GO" id="GO:0008188">
    <property type="term" value="F:neuropeptide receptor activity"/>
    <property type="evidence" value="ECO:0007669"/>
    <property type="project" value="Ensembl"/>
</dbReference>
<dbReference type="FunFam" id="1.20.1070.10:FF:000171">
    <property type="entry name" value="KISS1 receptor b"/>
    <property type="match status" value="1"/>
</dbReference>
<keyword evidence="2" id="KW-1003">Cell membrane</keyword>
<dbReference type="InterPro" id="IPR017452">
    <property type="entry name" value="GPCR_Rhodpsn_7TM"/>
</dbReference>
<dbReference type="GO" id="GO:0005929">
    <property type="term" value="C:cilium"/>
    <property type="evidence" value="ECO:0007669"/>
    <property type="project" value="Ensembl"/>
</dbReference>
<dbReference type="GeneTree" id="ENSGT00940000157017"/>